<evidence type="ECO:0000313" key="13">
    <source>
        <dbReference type="EMBL" id="ORL43601.1"/>
    </source>
</evidence>
<dbReference type="Proteomes" id="UP000192746">
    <property type="component" value="Unassembled WGS sequence"/>
</dbReference>
<evidence type="ECO:0000256" key="6">
    <source>
        <dbReference type="ARBA" id="ARBA00023136"/>
    </source>
</evidence>
<evidence type="ECO:0000256" key="5">
    <source>
        <dbReference type="ARBA" id="ARBA00023077"/>
    </source>
</evidence>
<dbReference type="InterPro" id="IPR012910">
    <property type="entry name" value="Plug_dom"/>
</dbReference>
<dbReference type="EMBL" id="ARYN01000033">
    <property type="protein sequence ID" value="ORL43601.1"/>
    <property type="molecule type" value="Genomic_DNA"/>
</dbReference>
<dbReference type="Gene3D" id="2.40.170.20">
    <property type="entry name" value="TonB-dependent receptor, beta-barrel domain"/>
    <property type="match status" value="1"/>
</dbReference>
<evidence type="ECO:0000256" key="4">
    <source>
        <dbReference type="ARBA" id="ARBA00022692"/>
    </source>
</evidence>
<keyword evidence="4 8" id="KW-0812">Transmembrane</keyword>
<dbReference type="AlphaFoldDB" id="A0A1Y1SXV5"/>
<dbReference type="InterPro" id="IPR036942">
    <property type="entry name" value="Beta-barrel_TonB_sf"/>
</dbReference>
<proteinExistence type="inferred from homology"/>
<accession>A0A1Y1SXV5</accession>
<dbReference type="InterPro" id="IPR037066">
    <property type="entry name" value="Plug_dom_sf"/>
</dbReference>
<keyword evidence="3 8" id="KW-1134">Transmembrane beta strand</keyword>
<evidence type="ECO:0000256" key="2">
    <source>
        <dbReference type="ARBA" id="ARBA00022448"/>
    </source>
</evidence>
<dbReference type="InterPro" id="IPR039426">
    <property type="entry name" value="TonB-dep_rcpt-like"/>
</dbReference>
<name>A0A1Y1SXV5_9FLAO</name>
<comment type="subcellular location">
    <subcellularLocation>
        <location evidence="1 8">Cell outer membrane</location>
        <topology evidence="1 8">Multi-pass membrane protein</topology>
    </subcellularLocation>
</comment>
<evidence type="ECO:0000256" key="1">
    <source>
        <dbReference type="ARBA" id="ARBA00004571"/>
    </source>
</evidence>
<dbReference type="Gene3D" id="2.60.40.1120">
    <property type="entry name" value="Carboxypeptidase-like, regulatory domain"/>
    <property type="match status" value="1"/>
</dbReference>
<dbReference type="STRING" id="1185767.IIF7_19961"/>
<dbReference type="InterPro" id="IPR023997">
    <property type="entry name" value="TonB-dep_OMP_SusC/RagA_CS"/>
</dbReference>
<evidence type="ECO:0000256" key="10">
    <source>
        <dbReference type="SAM" id="Phobius"/>
    </source>
</evidence>
<sequence length="987" mass="108906">MKTIEIIKIYNMGLKNYLLFCFSLIGFYAWSQNEITGTVKEEATGLPIPGVNVIVKGTGNGVVTDFDGNYSINASSNDILAFSYIGFLSQEITVGNKTSINVSLAENAEALSEIIVIGYGAQKREDITGAVGVINAEETFEDRPNNDLGSLIQGQAAGVQVLKSSGKPSAGFNIRVRGTSSIDGNSDPLYVIDGVPTQDTRSLNPSDIENISILKDASSAAIYGAQGANGVVLITTKQGESEKAAFQFDSYVGISEVWKTQKVLNAEQYRDLMTELGRNTDWSQYNQNTDWQDKIFEQGLSQNYQLAVSGNNNGTQYYISGGYLSQEGAVRSAEMERYSFKTNLSKEINSWIKIGTNINYTHYTDVDVTDNAAVNQGGVILGALATPPNIGIYREDGSYTSNPFQDWENPFSSTDAANRRYKNQRLLGNIYTEVEFLKDFTFKTNFGIDFNADRNDYFLDPFTTSYGRATNGIGRYNTNINNYFIWDNTLRYDHSFGDHKLEALVGSVFQKNRWENSSIERRNFASAEITTPGAGSEIISANAGKSEKTNASFISRLNYDFKKRYLLTANFRADGSSSFGPANKWGYFPSFSAGWRISREAFLEDVENLSELKLRAGWGIVGNDTGGYAYLARVGSGGNYPIGGQTMPGTYPATIANEDLKWEESEQTNIGIDLGLYNGNITFSVDAYIKKNYDLLLNNPLPTGTGFSSAIQNVGEIQNKGLEFQLNTVNITTDNFSWSTSANLSLNRNEAKYIVGQVITRGDVASRGNVSLIKEGEALGTFYGYQWGGVDPQTGDVYYIDQNGESTFNPTAEDRRIIGDPNPDFIYSLGNTLYYKDFSLNIFLQGSQGNDIFNATRLQMEAMVDSKNQLASVNNRWRQPGDITTIPRALEADTKNSRLSTNYVEDGSYLRFKAISLSYNLPPSLLSKLKLSTLKLYLTGENLITITDYSGFDPEVNAFGGNTAVQGVDFGTYPQTRNVILGMNVRF</sequence>
<evidence type="ECO:0000256" key="8">
    <source>
        <dbReference type="PROSITE-ProRule" id="PRU01360"/>
    </source>
</evidence>
<gene>
    <name evidence="13" type="ORF">IIF7_19961</name>
</gene>
<keyword evidence="6 8" id="KW-0472">Membrane</keyword>
<keyword evidence="2 8" id="KW-0813">Transport</keyword>
<reference evidence="13 14" key="1">
    <citation type="submission" date="2013-04" db="EMBL/GenBank/DDBJ databases">
        <title>Zunongwangia sp. 22II14-10F7 Genome Sequencing.</title>
        <authorList>
            <person name="Lai Q."/>
            <person name="Shao Z."/>
        </authorList>
    </citation>
    <scope>NUCLEOTIDE SEQUENCE [LARGE SCALE GENOMIC DNA]</scope>
    <source>
        <strain evidence="13 14">22II14-10F7</strain>
    </source>
</reference>
<dbReference type="SUPFAM" id="SSF49464">
    <property type="entry name" value="Carboxypeptidase regulatory domain-like"/>
    <property type="match status" value="1"/>
</dbReference>
<dbReference type="FunFam" id="2.60.40.1120:FF:000003">
    <property type="entry name" value="Outer membrane protein Omp121"/>
    <property type="match status" value="1"/>
</dbReference>
<dbReference type="SUPFAM" id="SSF56935">
    <property type="entry name" value="Porins"/>
    <property type="match status" value="1"/>
</dbReference>
<dbReference type="PROSITE" id="PS52016">
    <property type="entry name" value="TONB_DEPENDENT_REC_3"/>
    <property type="match status" value="1"/>
</dbReference>
<dbReference type="NCBIfam" id="TIGR04056">
    <property type="entry name" value="OMP_RagA_SusC"/>
    <property type="match status" value="1"/>
</dbReference>
<dbReference type="InterPro" id="IPR008969">
    <property type="entry name" value="CarboxyPept-like_regulatory"/>
</dbReference>
<comment type="caution">
    <text evidence="13">The sequence shown here is derived from an EMBL/GenBank/DDBJ whole genome shotgun (WGS) entry which is preliminary data.</text>
</comment>
<evidence type="ECO:0000256" key="3">
    <source>
        <dbReference type="ARBA" id="ARBA00022452"/>
    </source>
</evidence>
<evidence type="ECO:0000256" key="9">
    <source>
        <dbReference type="RuleBase" id="RU003357"/>
    </source>
</evidence>
<protein>
    <submittedName>
        <fullName evidence="13">TonB-dependent Receptor Plug domain-containing protein</fullName>
    </submittedName>
</protein>
<dbReference type="GO" id="GO:0009279">
    <property type="term" value="C:cell outer membrane"/>
    <property type="evidence" value="ECO:0007669"/>
    <property type="project" value="UniProtKB-SubCell"/>
</dbReference>
<keyword evidence="10" id="KW-1133">Transmembrane helix</keyword>
<feature type="transmembrane region" description="Helical" evidence="10">
    <location>
        <begin position="12"/>
        <end position="30"/>
    </location>
</feature>
<evidence type="ECO:0000259" key="12">
    <source>
        <dbReference type="Pfam" id="PF07715"/>
    </source>
</evidence>
<comment type="similarity">
    <text evidence="8 9">Belongs to the TonB-dependent receptor family.</text>
</comment>
<dbReference type="FunFam" id="2.170.130.10:FF:000008">
    <property type="entry name" value="SusC/RagA family TonB-linked outer membrane protein"/>
    <property type="match status" value="1"/>
</dbReference>
<dbReference type="OrthoDB" id="9768177at2"/>
<dbReference type="NCBIfam" id="TIGR04057">
    <property type="entry name" value="SusC_RagA_signa"/>
    <property type="match status" value="1"/>
</dbReference>
<keyword evidence="5 9" id="KW-0798">TonB box</keyword>
<dbReference type="Pfam" id="PF13715">
    <property type="entry name" value="CarbopepD_reg_2"/>
    <property type="match status" value="1"/>
</dbReference>
<dbReference type="InterPro" id="IPR000531">
    <property type="entry name" value="Beta-barrel_TonB"/>
</dbReference>
<evidence type="ECO:0000259" key="11">
    <source>
        <dbReference type="Pfam" id="PF00593"/>
    </source>
</evidence>
<feature type="domain" description="TonB-dependent receptor plug" evidence="12">
    <location>
        <begin position="124"/>
        <end position="231"/>
    </location>
</feature>
<dbReference type="Pfam" id="PF07715">
    <property type="entry name" value="Plug"/>
    <property type="match status" value="1"/>
</dbReference>
<dbReference type="InterPro" id="IPR023996">
    <property type="entry name" value="TonB-dep_OMP_SusC/RagA"/>
</dbReference>
<evidence type="ECO:0000256" key="7">
    <source>
        <dbReference type="ARBA" id="ARBA00023237"/>
    </source>
</evidence>
<keyword evidence="7 8" id="KW-0998">Cell outer membrane</keyword>
<dbReference type="RefSeq" id="WP_084843452.1">
    <property type="nucleotide sequence ID" value="NZ_ARYN01000033.1"/>
</dbReference>
<feature type="domain" description="TonB-dependent receptor-like beta-barrel" evidence="11">
    <location>
        <begin position="393"/>
        <end position="943"/>
    </location>
</feature>
<keyword evidence="14" id="KW-1185">Reference proteome</keyword>
<evidence type="ECO:0000313" key="14">
    <source>
        <dbReference type="Proteomes" id="UP000192746"/>
    </source>
</evidence>
<keyword evidence="13" id="KW-0675">Receptor</keyword>
<organism evidence="13 14">
    <name type="scientific">Zunongwangia atlantica 22II14-10F7</name>
    <dbReference type="NCBI Taxonomy" id="1185767"/>
    <lineage>
        <taxon>Bacteria</taxon>
        <taxon>Pseudomonadati</taxon>
        <taxon>Bacteroidota</taxon>
        <taxon>Flavobacteriia</taxon>
        <taxon>Flavobacteriales</taxon>
        <taxon>Flavobacteriaceae</taxon>
        <taxon>Zunongwangia</taxon>
    </lineage>
</organism>
<dbReference type="Pfam" id="PF00593">
    <property type="entry name" value="TonB_dep_Rec_b-barrel"/>
    <property type="match status" value="1"/>
</dbReference>
<dbReference type="Gene3D" id="2.170.130.10">
    <property type="entry name" value="TonB-dependent receptor, plug domain"/>
    <property type="match status" value="1"/>
</dbReference>